<evidence type="ECO:0000256" key="5">
    <source>
        <dbReference type="ARBA" id="ARBA00035013"/>
    </source>
</evidence>
<evidence type="ECO:0000313" key="8">
    <source>
        <dbReference type="EMBL" id="BBM87678.1"/>
    </source>
</evidence>
<sequence>MSEYIPSWQIRAQFCKYLSDLYAKEVPLYNKLASMVRQINKEVIVKHPELGLNIRDVDVISAERHGAIRLGKPQELHMMAKVFRVMAMFPVDFYDLTKSGAKRQPVISTSFRPISLNEIEKSSFRMFVSLLQPDDRSFFSAEVGEQIKKNIENRDFFSKKLRELLTEYEAQGGFTQQQVDTFIQEAAKIFTWSQQATNRKLYNHLMDNGLAIAADIACFANPHLNHLTPNSLDISKLYDFMAEEIPENLKDSIEGPPLRKTRILLRQTSYKAVVEEVLFIDESGEKAKAFHKARFGEIEERGMAMTIKGKELYEKALKKYMENGNQDEFAIIPDSYDDLYKEKLGYYMYNAASQAKDNMSCDIDELVASGDVHITPIRYEDFLPVSAAGIFASNLGNYGVEKINQEETVYTKEQLQDIIGSKIHNSFAIYEQQSTQSLINTYKELGIWDKIDNKEELEAKTNYIET</sequence>
<evidence type="ECO:0000256" key="2">
    <source>
        <dbReference type="ARBA" id="ARBA00022964"/>
    </source>
</evidence>
<dbReference type="Gene3D" id="3.10.180.80">
    <property type="entry name" value="Uncharacterised protein PF07063, DUF1338"/>
    <property type="match status" value="1"/>
</dbReference>
<dbReference type="KEGG" id="uam:UABAM_06090"/>
<dbReference type="GO" id="GO:0051213">
    <property type="term" value="F:dioxygenase activity"/>
    <property type="evidence" value="ECO:0007669"/>
    <property type="project" value="UniProtKB-KW"/>
</dbReference>
<reference evidence="8 9" key="1">
    <citation type="submission" date="2019-08" db="EMBL/GenBank/DDBJ databases">
        <title>Complete genome sequence of Candidatus Uab amorphum.</title>
        <authorList>
            <person name="Shiratori T."/>
            <person name="Suzuki S."/>
            <person name="Kakizawa Y."/>
            <person name="Ishida K."/>
        </authorList>
    </citation>
    <scope>NUCLEOTIDE SEQUENCE [LARGE SCALE GENOMIC DNA]</scope>
    <source>
        <strain evidence="8 9">SRT547</strain>
    </source>
</reference>
<evidence type="ECO:0000256" key="4">
    <source>
        <dbReference type="ARBA" id="ARBA00023004"/>
    </source>
</evidence>
<organism evidence="8 9">
    <name type="scientific">Uabimicrobium amorphum</name>
    <dbReference type="NCBI Taxonomy" id="2596890"/>
    <lineage>
        <taxon>Bacteria</taxon>
        <taxon>Pseudomonadati</taxon>
        <taxon>Planctomycetota</taxon>
        <taxon>Candidatus Uabimicrobiia</taxon>
        <taxon>Candidatus Uabimicrobiales</taxon>
        <taxon>Candidatus Uabimicrobiaceae</taxon>
        <taxon>Candidatus Uabimicrobium</taxon>
    </lineage>
</organism>
<keyword evidence="3" id="KW-0560">Oxidoreductase</keyword>
<dbReference type="PANTHER" id="PTHR39479">
    <property type="match status" value="1"/>
</dbReference>
<dbReference type="Pfam" id="PF07063">
    <property type="entry name" value="HGLS"/>
    <property type="match status" value="1"/>
</dbReference>
<keyword evidence="4" id="KW-0408">Iron</keyword>
<name>A0A5S9IT52_UABAM</name>
<dbReference type="Proteomes" id="UP000326354">
    <property type="component" value="Chromosome"/>
</dbReference>
<gene>
    <name evidence="8" type="ORF">UABAM_06090</name>
</gene>
<dbReference type="EMBL" id="AP019860">
    <property type="protein sequence ID" value="BBM87678.1"/>
    <property type="molecule type" value="Genomic_DNA"/>
</dbReference>
<dbReference type="AlphaFoldDB" id="A0A5S9IT52"/>
<accession>A0A5S9IT52</accession>
<dbReference type="OrthoDB" id="4394119at2"/>
<dbReference type="InterPro" id="IPR009770">
    <property type="entry name" value="HGLS"/>
</dbReference>
<evidence type="ECO:0000256" key="3">
    <source>
        <dbReference type="ARBA" id="ARBA00023002"/>
    </source>
</evidence>
<dbReference type="PANTHER" id="PTHR39479:SF2">
    <property type="entry name" value="2-OXOADIPATE DIOXYGENASE_DECARBOXYLASE"/>
    <property type="match status" value="1"/>
</dbReference>
<comment type="cofactor">
    <cofactor evidence="1">
        <name>Fe(2+)</name>
        <dbReference type="ChEBI" id="CHEBI:29033"/>
    </cofactor>
</comment>
<proteinExistence type="inferred from homology"/>
<keyword evidence="9" id="KW-1185">Reference proteome</keyword>
<dbReference type="EC" id="1.13.11.93" evidence="6"/>
<comment type="similarity">
    <text evidence="5">Belongs to the 2-oxoadipate dioxygenase/decarboxylase family.</text>
</comment>
<dbReference type="SMART" id="SM01150">
    <property type="entry name" value="DUF1338"/>
    <property type="match status" value="1"/>
</dbReference>
<evidence type="ECO:0000313" key="9">
    <source>
        <dbReference type="Proteomes" id="UP000326354"/>
    </source>
</evidence>
<dbReference type="RefSeq" id="WP_151971683.1">
    <property type="nucleotide sequence ID" value="NZ_AP019860.1"/>
</dbReference>
<evidence type="ECO:0000256" key="6">
    <source>
        <dbReference type="ARBA" id="ARBA00035023"/>
    </source>
</evidence>
<protein>
    <recommendedName>
        <fullName evidence="6">2-oxoadipate dioxygenase/decarboxylase</fullName>
        <ecNumber evidence="6">1.13.11.93</ecNumber>
    </recommendedName>
    <alternativeName>
        <fullName evidence="7">2-hydroxyglutarate synthase</fullName>
    </alternativeName>
</protein>
<keyword evidence="2" id="KW-0223">Dioxygenase</keyword>
<evidence type="ECO:0000256" key="1">
    <source>
        <dbReference type="ARBA" id="ARBA00001954"/>
    </source>
</evidence>
<evidence type="ECO:0000256" key="7">
    <source>
        <dbReference type="ARBA" id="ARBA00035045"/>
    </source>
</evidence>